<keyword evidence="6 8" id="KW-0472">Membrane</keyword>
<evidence type="ECO:0000256" key="4">
    <source>
        <dbReference type="ARBA" id="ARBA00022692"/>
    </source>
</evidence>
<keyword evidence="4 8" id="KW-0812">Transmembrane</keyword>
<keyword evidence="7" id="KW-0325">Glycoprotein</keyword>
<dbReference type="PANTHER" id="PTHR47844:SF1">
    <property type="entry name" value="EXOSTOSIN-LIKE 2"/>
    <property type="match status" value="1"/>
</dbReference>
<reference evidence="10" key="2">
    <citation type="journal article" date="2018" name="Nat. Commun.">
        <title>Extreme sensitivity to ultraviolet light in the fungal pathogen causing white-nose syndrome of bats.</title>
        <authorList>
            <person name="Palmer J.M."/>
            <person name="Drees K.P."/>
            <person name="Foster J.T."/>
            <person name="Lindner D.L."/>
        </authorList>
    </citation>
    <scope>NUCLEOTIDE SEQUENCE [LARGE SCALE GENOMIC DNA]</scope>
    <source>
        <strain evidence="10">UAMH 10579</strain>
    </source>
</reference>
<dbReference type="CDD" id="cd06434">
    <property type="entry name" value="GT2_HAS"/>
    <property type="match status" value="1"/>
</dbReference>
<evidence type="ECO:0000256" key="8">
    <source>
        <dbReference type="SAM" id="Phobius"/>
    </source>
</evidence>
<evidence type="ECO:0000256" key="5">
    <source>
        <dbReference type="ARBA" id="ARBA00022989"/>
    </source>
</evidence>
<keyword evidence="2" id="KW-0328">Glycosyltransferase</keyword>
<organism evidence="9 10">
    <name type="scientific">Pseudogymnoascus verrucosus</name>
    <dbReference type="NCBI Taxonomy" id="342668"/>
    <lineage>
        <taxon>Eukaryota</taxon>
        <taxon>Fungi</taxon>
        <taxon>Dikarya</taxon>
        <taxon>Ascomycota</taxon>
        <taxon>Pezizomycotina</taxon>
        <taxon>Leotiomycetes</taxon>
        <taxon>Thelebolales</taxon>
        <taxon>Thelebolaceae</taxon>
        <taxon>Pseudogymnoascus</taxon>
    </lineage>
</organism>
<evidence type="ECO:0008006" key="11">
    <source>
        <dbReference type="Google" id="ProtNLM"/>
    </source>
</evidence>
<gene>
    <name evidence="9" type="ORF">VE01_00043</name>
</gene>
<evidence type="ECO:0000313" key="9">
    <source>
        <dbReference type="EMBL" id="OBU01756.2"/>
    </source>
</evidence>
<comment type="subcellular location">
    <subcellularLocation>
        <location evidence="1">Membrane</location>
    </subcellularLocation>
</comment>
<dbReference type="GO" id="GO:0016020">
    <property type="term" value="C:membrane"/>
    <property type="evidence" value="ECO:0007669"/>
    <property type="project" value="UniProtKB-SubCell"/>
</dbReference>
<dbReference type="GO" id="GO:0016757">
    <property type="term" value="F:glycosyltransferase activity"/>
    <property type="evidence" value="ECO:0007669"/>
    <property type="project" value="UniProtKB-KW"/>
</dbReference>
<dbReference type="RefSeq" id="XP_059320147.1">
    <property type="nucleotide sequence ID" value="XM_059463240.1"/>
</dbReference>
<dbReference type="InterPro" id="IPR052427">
    <property type="entry name" value="Glycosyltrans_GT2/GT47"/>
</dbReference>
<accession>A0A2P2SZG7</accession>
<feature type="transmembrane region" description="Helical" evidence="8">
    <location>
        <begin position="313"/>
        <end position="334"/>
    </location>
</feature>
<evidence type="ECO:0000256" key="3">
    <source>
        <dbReference type="ARBA" id="ARBA00022679"/>
    </source>
</evidence>
<keyword evidence="3" id="KW-0808">Transferase</keyword>
<evidence type="ECO:0000256" key="2">
    <source>
        <dbReference type="ARBA" id="ARBA00022676"/>
    </source>
</evidence>
<keyword evidence="10" id="KW-1185">Reference proteome</keyword>
<feature type="transmembrane region" description="Helical" evidence="8">
    <location>
        <begin position="377"/>
        <end position="394"/>
    </location>
</feature>
<evidence type="ECO:0000256" key="1">
    <source>
        <dbReference type="ARBA" id="ARBA00004370"/>
    </source>
</evidence>
<evidence type="ECO:0000256" key="7">
    <source>
        <dbReference type="ARBA" id="ARBA00023180"/>
    </source>
</evidence>
<dbReference type="InterPro" id="IPR029044">
    <property type="entry name" value="Nucleotide-diphossugar_trans"/>
</dbReference>
<evidence type="ECO:0000256" key="6">
    <source>
        <dbReference type="ARBA" id="ARBA00023136"/>
    </source>
</evidence>
<name>A0A2P2SZG7_9PEZI</name>
<dbReference type="STRING" id="342668.A0A2P2SZG7"/>
<dbReference type="AlphaFoldDB" id="A0A2P2SZG7"/>
<dbReference type="PANTHER" id="PTHR47844">
    <property type="entry name" value="SYNTHASE CPS1, PUTATIVE (AFU_ORTHOLOGUE AFUA_7G02500)-RELATED"/>
    <property type="match status" value="1"/>
</dbReference>
<dbReference type="EMBL" id="KV460206">
    <property type="protein sequence ID" value="OBU01756.2"/>
    <property type="molecule type" value="Genomic_DNA"/>
</dbReference>
<dbReference type="Pfam" id="PF13641">
    <property type="entry name" value="Glyco_tranf_2_3"/>
    <property type="match status" value="1"/>
</dbReference>
<dbReference type="Gene3D" id="3.90.550.10">
    <property type="entry name" value="Spore Coat Polysaccharide Biosynthesis Protein SpsA, Chain A"/>
    <property type="match status" value="1"/>
</dbReference>
<dbReference type="GeneID" id="28833429"/>
<protein>
    <recommendedName>
        <fullName evidence="11">Glycosyltransferase 2-like domain-containing protein</fullName>
    </recommendedName>
</protein>
<proteinExistence type="predicted"/>
<sequence length="478" mass="56064">MMHVTEFLKNLTFWEWYILLFWPYRYVRLIVNIIGHCLYRSIPKPQNPTYTKEDVTVVIPTIESNLEELRGPISSILACDPHELILVTTFGKYHGLLQFAASFADPRIKVYDTKIANKRVQLREAIPRVTTRITVLVDDDVTWPTTILPWLLAPFEREDMGSVGVCQRVQRVRTGDLATRAWNWLGACYIHRRNFEISASHFYDGGTSCMSGRTNAVRTEILKHPLFLDGFCKERWGKYQLNADDDNFLTRWLVNHDWKTWIQYERECEIETTLENDWSFVRQCLRWARSNWRSNYTTLFIDRKVYWGQWWTIYALYFATFTSLGLITDPLYFYSFYCASRNWEQASAWTGWSLVIAWYIFTKLVKLTGLLRRHPSDIIYVPVSVVFGFLHGFIKLKALWTWNETSWGNRPDGDIDNSERMQPTAVPAEVMINPMPGTQSLVRYKDEVLISRVPSGLRLSKTSTFSEKEPLLLGFDDL</sequence>
<dbReference type="SUPFAM" id="SSF53448">
    <property type="entry name" value="Nucleotide-diphospho-sugar transferases"/>
    <property type="match status" value="1"/>
</dbReference>
<feature type="transmembrane region" description="Helical" evidence="8">
    <location>
        <begin position="346"/>
        <end position="365"/>
    </location>
</feature>
<keyword evidence="5 8" id="KW-1133">Transmembrane helix</keyword>
<evidence type="ECO:0000313" key="10">
    <source>
        <dbReference type="Proteomes" id="UP000091956"/>
    </source>
</evidence>
<dbReference type="Proteomes" id="UP000091956">
    <property type="component" value="Unassembled WGS sequence"/>
</dbReference>
<reference evidence="9 10" key="1">
    <citation type="submission" date="2016-03" db="EMBL/GenBank/DDBJ databases">
        <title>Comparative genomics of Pseudogymnoascus destructans, the fungus causing white-nose syndrome of bats.</title>
        <authorList>
            <person name="Palmer J.M."/>
            <person name="Drees K.P."/>
            <person name="Foster J.T."/>
            <person name="Lindner D.L."/>
        </authorList>
    </citation>
    <scope>NUCLEOTIDE SEQUENCE [LARGE SCALE GENOMIC DNA]</scope>
    <source>
        <strain evidence="9 10">UAMH 10579</strain>
    </source>
</reference>